<evidence type="ECO:0000313" key="2">
    <source>
        <dbReference type="Proteomes" id="UP000249390"/>
    </source>
</evidence>
<reference evidence="1 2" key="1">
    <citation type="submission" date="2018-06" db="EMBL/GenBank/DDBJ databases">
        <title>The Genome of Cuscuta australis (Dodder) Provides Insight into the Evolution of Plant Parasitism.</title>
        <authorList>
            <person name="Liu H."/>
        </authorList>
    </citation>
    <scope>NUCLEOTIDE SEQUENCE [LARGE SCALE GENOMIC DNA]</scope>
    <source>
        <strain evidence="2">cv. Yunnan</strain>
        <tissue evidence="1">Vines</tissue>
    </source>
</reference>
<dbReference type="EMBL" id="NQVE01000170">
    <property type="protein sequence ID" value="RAL42476.1"/>
    <property type="molecule type" value="Genomic_DNA"/>
</dbReference>
<name>A0A328DAG9_9ASTE</name>
<keyword evidence="2" id="KW-1185">Reference proteome</keyword>
<dbReference type="AlphaFoldDB" id="A0A328DAG9"/>
<evidence type="ECO:0000313" key="1">
    <source>
        <dbReference type="EMBL" id="RAL42476.1"/>
    </source>
</evidence>
<accession>A0A328DAG9</accession>
<proteinExistence type="predicted"/>
<organism evidence="1 2">
    <name type="scientific">Cuscuta australis</name>
    <dbReference type="NCBI Taxonomy" id="267555"/>
    <lineage>
        <taxon>Eukaryota</taxon>
        <taxon>Viridiplantae</taxon>
        <taxon>Streptophyta</taxon>
        <taxon>Embryophyta</taxon>
        <taxon>Tracheophyta</taxon>
        <taxon>Spermatophyta</taxon>
        <taxon>Magnoliopsida</taxon>
        <taxon>eudicotyledons</taxon>
        <taxon>Gunneridae</taxon>
        <taxon>Pentapetalae</taxon>
        <taxon>asterids</taxon>
        <taxon>lamiids</taxon>
        <taxon>Solanales</taxon>
        <taxon>Convolvulaceae</taxon>
        <taxon>Cuscuteae</taxon>
        <taxon>Cuscuta</taxon>
        <taxon>Cuscuta subgen. Grammica</taxon>
        <taxon>Cuscuta sect. Cleistogrammica</taxon>
    </lineage>
</organism>
<protein>
    <submittedName>
        <fullName evidence="1">Uncharacterized protein</fullName>
    </submittedName>
</protein>
<comment type="caution">
    <text evidence="1">The sequence shown here is derived from an EMBL/GenBank/DDBJ whole genome shotgun (WGS) entry which is preliminary data.</text>
</comment>
<gene>
    <name evidence="1" type="ORF">DM860_016763</name>
</gene>
<sequence length="92" mass="9939">MYVAATMAAVGITVDSDCGSVHRCNMGMLAAMGGEKVIVKESKKTKIIVINAGQLCFLLRIPQVRFILSQPPPISGINIKRLSPLQKEKNAQ</sequence>
<dbReference type="Proteomes" id="UP000249390">
    <property type="component" value="Unassembled WGS sequence"/>
</dbReference>